<dbReference type="Proteomes" id="UP000293483">
    <property type="component" value="Unassembled WGS sequence"/>
</dbReference>
<dbReference type="InterPro" id="IPR027417">
    <property type="entry name" value="P-loop_NTPase"/>
</dbReference>
<keyword evidence="1 3" id="KW-0378">Hydrolase</keyword>
<dbReference type="InterPro" id="IPR038718">
    <property type="entry name" value="SNF2-like_sf"/>
</dbReference>
<evidence type="ECO:0000259" key="2">
    <source>
        <dbReference type="PROSITE" id="PS51192"/>
    </source>
</evidence>
<dbReference type="PROSITE" id="PS51192">
    <property type="entry name" value="HELICASE_ATP_BIND_1"/>
    <property type="match status" value="1"/>
</dbReference>
<dbReference type="InterPro" id="IPR014001">
    <property type="entry name" value="Helicase_ATP-bd"/>
</dbReference>
<dbReference type="Gene3D" id="3.40.50.300">
    <property type="entry name" value="P-loop containing nucleotide triphosphate hydrolases"/>
    <property type="match status" value="1"/>
</dbReference>
<dbReference type="GO" id="GO:0005524">
    <property type="term" value="F:ATP binding"/>
    <property type="evidence" value="ECO:0007669"/>
    <property type="project" value="InterPro"/>
</dbReference>
<protein>
    <submittedName>
        <fullName evidence="3">DEAD/DEAH box helicase</fullName>
    </submittedName>
</protein>
<dbReference type="Pfam" id="PF00176">
    <property type="entry name" value="SNF2-rel_dom"/>
    <property type="match status" value="1"/>
</dbReference>
<dbReference type="GO" id="GO:0004386">
    <property type="term" value="F:helicase activity"/>
    <property type="evidence" value="ECO:0007669"/>
    <property type="project" value="UniProtKB-KW"/>
</dbReference>
<keyword evidence="1 3" id="KW-0067">ATP-binding</keyword>
<dbReference type="EMBL" id="SGSU01000010">
    <property type="protein sequence ID" value="RZG66527.1"/>
    <property type="molecule type" value="Genomic_DNA"/>
</dbReference>
<dbReference type="AlphaFoldDB" id="A0A4V2DPF3"/>
<dbReference type="InterPro" id="IPR000330">
    <property type="entry name" value="SNF2_N"/>
</dbReference>
<dbReference type="SUPFAM" id="SSF52540">
    <property type="entry name" value="P-loop containing nucleoside triphosphate hydrolases"/>
    <property type="match status" value="2"/>
</dbReference>
<accession>A0A4V2DPF3</accession>
<comment type="caution">
    <text evidence="3">The sequence shown here is derived from an EMBL/GenBank/DDBJ whole genome shotgun (WGS) entry which is preliminary data.</text>
</comment>
<feature type="domain" description="Helicase ATP-binding" evidence="2">
    <location>
        <begin position="16"/>
        <end position="186"/>
    </location>
</feature>
<keyword evidence="1 3" id="KW-0347">Helicase</keyword>
<evidence type="ECO:0000313" key="3">
    <source>
        <dbReference type="EMBL" id="RZG66527.1"/>
    </source>
</evidence>
<dbReference type="RefSeq" id="WP_130145877.1">
    <property type="nucleotide sequence ID" value="NZ_SGSU01000010.1"/>
</dbReference>
<proteinExistence type="predicted"/>
<keyword evidence="1 3" id="KW-0547">Nucleotide-binding</keyword>
<name>A0A4V2DPF3_9GAMM</name>
<reference evidence="3 4" key="1">
    <citation type="submission" date="2019-02" db="EMBL/GenBank/DDBJ databases">
        <title>The Batch Genome Submission of Acinetobacter spp. strains.</title>
        <authorList>
            <person name="Qin J."/>
            <person name="Hu Y."/>
            <person name="Ye H."/>
            <person name="Wei L."/>
            <person name="Feng Y."/>
            <person name="Zong Z."/>
        </authorList>
    </citation>
    <scope>NUCLEOTIDE SEQUENCE [LARGE SCALE GENOMIC DNA]</scope>
    <source>
        <strain evidence="3 4">WCHABo060081</strain>
    </source>
</reference>
<dbReference type="Gene3D" id="3.40.50.10810">
    <property type="entry name" value="Tandem AAA-ATPase domain"/>
    <property type="match status" value="1"/>
</dbReference>
<sequence length="467" mass="52726">MTAKPFIPRVYQNAIIDHIIDNPRCGVFAGMGTGKTSSTLTALEILEAFEPGPALVIAPLRVAATTWPDEAEKWEHLKDFRVVAIVGDPEQRIRALKQKANVYTINYENLPWLVGFLGTKWPFSKIVADESTKLKGFRVRQGSVRARALGKVAHTKLVNRFIELTGTPAPNGLKDLWGQAWFLDRGERLGTNFGSFTNRWFQQIQVGADRNAVQLVPFPHSQVEIQNKLQDICLSIEAKDYFDIKEPIVNIIEIELKGKSKKLYDDMEKEMFIELSENTEVEAFNAASKTMKCLQIASGAIYTDEKGAWQPVHDLKIQALESVVEESAGMPVLVSYHFKSDLERLLKAFPQGRHLDKDPKTIRDWNAGKIPVLFAHPASAGHGLNLQDGGNILVFYSHWWDLEQYQQIVERIGPTRQAQAGYDRPVYLHFIVAKGTMDEVVMERRDSKREVQDLLMEAMKRKGAIAA</sequence>
<evidence type="ECO:0000256" key="1">
    <source>
        <dbReference type="ARBA" id="ARBA00022806"/>
    </source>
</evidence>
<dbReference type="SMART" id="SM00487">
    <property type="entry name" value="DEXDc"/>
    <property type="match status" value="1"/>
</dbReference>
<organism evidence="3 4">
    <name type="scientific">Acinetobacter bouvetii</name>
    <dbReference type="NCBI Taxonomy" id="202951"/>
    <lineage>
        <taxon>Bacteria</taxon>
        <taxon>Pseudomonadati</taxon>
        <taxon>Pseudomonadota</taxon>
        <taxon>Gammaproteobacteria</taxon>
        <taxon>Moraxellales</taxon>
        <taxon>Moraxellaceae</taxon>
        <taxon>Acinetobacter</taxon>
    </lineage>
</organism>
<evidence type="ECO:0000313" key="4">
    <source>
        <dbReference type="Proteomes" id="UP000293483"/>
    </source>
</evidence>
<gene>
    <name evidence="3" type="ORF">EXE25_09735</name>
</gene>
<dbReference type="PANTHER" id="PTHR10799">
    <property type="entry name" value="SNF2/RAD54 HELICASE FAMILY"/>
    <property type="match status" value="1"/>
</dbReference>